<protein>
    <recommendedName>
        <fullName evidence="3">Ras family small GTPase</fullName>
    </recommendedName>
</protein>
<evidence type="ECO:0000313" key="2">
    <source>
        <dbReference type="Proteomes" id="UP000006671"/>
    </source>
</evidence>
<dbReference type="InterPro" id="IPR027417">
    <property type="entry name" value="P-loop_NTPase"/>
</dbReference>
<dbReference type="EMBL" id="GG738847">
    <property type="protein sequence ID" value="EFC49695.1"/>
    <property type="molecule type" value="Genomic_DNA"/>
</dbReference>
<organism evidence="2">
    <name type="scientific">Naegleria gruberi</name>
    <name type="common">Amoeba</name>
    <dbReference type="NCBI Taxonomy" id="5762"/>
    <lineage>
        <taxon>Eukaryota</taxon>
        <taxon>Discoba</taxon>
        <taxon>Heterolobosea</taxon>
        <taxon>Tetramitia</taxon>
        <taxon>Eutetramitia</taxon>
        <taxon>Vahlkampfiidae</taxon>
        <taxon>Naegleria</taxon>
    </lineage>
</organism>
<gene>
    <name evidence="1" type="ORF">NAEGRDRAFT_78026</name>
</gene>
<dbReference type="VEuPathDB" id="AmoebaDB:NAEGRDRAFT_78026"/>
<dbReference type="AlphaFoldDB" id="D2V0C7"/>
<keyword evidence="2" id="KW-1185">Reference proteome</keyword>
<dbReference type="SUPFAM" id="SSF52540">
    <property type="entry name" value="P-loop containing nucleoside triphosphate hydrolases"/>
    <property type="match status" value="1"/>
</dbReference>
<name>D2V0C7_NAEGR</name>
<accession>D2V0C7</accession>
<dbReference type="InParanoid" id="D2V0C7"/>
<dbReference type="KEGG" id="ngr:NAEGRDRAFT_78026"/>
<reference evidence="1 2" key="1">
    <citation type="journal article" date="2010" name="Cell">
        <title>The genome of Naegleria gruberi illuminates early eukaryotic versatility.</title>
        <authorList>
            <person name="Fritz-Laylin L.K."/>
            <person name="Prochnik S.E."/>
            <person name="Ginger M.L."/>
            <person name="Dacks J.B."/>
            <person name="Carpenter M.L."/>
            <person name="Field M.C."/>
            <person name="Kuo A."/>
            <person name="Paredez A."/>
            <person name="Chapman J."/>
            <person name="Pham J."/>
            <person name="Shu S."/>
            <person name="Neupane R."/>
            <person name="Cipriano M."/>
            <person name="Mancuso J."/>
            <person name="Tu H."/>
            <person name="Salamov A."/>
            <person name="Lindquist E."/>
            <person name="Shapiro H."/>
            <person name="Lucas S."/>
            <person name="Grigoriev I.V."/>
            <person name="Cande W.Z."/>
            <person name="Fulton C."/>
            <person name="Rokhsar D.S."/>
            <person name="Dawson S.C."/>
        </authorList>
    </citation>
    <scope>NUCLEOTIDE SEQUENCE [LARGE SCALE GENOMIC DNA]</scope>
    <source>
        <strain evidence="1 2">NEG-M</strain>
    </source>
</reference>
<evidence type="ECO:0000313" key="1">
    <source>
        <dbReference type="EMBL" id="EFC49695.1"/>
    </source>
</evidence>
<evidence type="ECO:0008006" key="3">
    <source>
        <dbReference type="Google" id="ProtNLM"/>
    </source>
</evidence>
<dbReference type="GeneID" id="8862764"/>
<dbReference type="Proteomes" id="UP000006671">
    <property type="component" value="Unassembled WGS sequence"/>
</dbReference>
<dbReference type="Gene3D" id="3.40.50.300">
    <property type="entry name" value="P-loop containing nucleotide triphosphate hydrolases"/>
    <property type="match status" value="1"/>
</dbReference>
<proteinExistence type="predicted"/>
<dbReference type="RefSeq" id="XP_002682439.1">
    <property type="nucleotide sequence ID" value="XM_002682393.1"/>
</dbReference>
<sequence length="143" mass="16600">MKEQYMKYRQAFVVVSSIDNFIMQELIFNIELIVKAKNAVVNDFPVMFALNKIDFSNSDPTYRNQVDEYKKKLGQLIKTYDLSNSEIFETNATSNSSLRAMFEQLGRRHYLGSYSISEILKLVLKDDAKVLQVSNKNEKCSMM</sequence>